<dbReference type="Proteomes" id="UP001239445">
    <property type="component" value="Unassembled WGS sequence"/>
</dbReference>
<proteinExistence type="predicted"/>
<organism evidence="1 2">
    <name type="scientific">Echria macrotheca</name>
    <dbReference type="NCBI Taxonomy" id="438768"/>
    <lineage>
        <taxon>Eukaryota</taxon>
        <taxon>Fungi</taxon>
        <taxon>Dikarya</taxon>
        <taxon>Ascomycota</taxon>
        <taxon>Pezizomycotina</taxon>
        <taxon>Sordariomycetes</taxon>
        <taxon>Sordariomycetidae</taxon>
        <taxon>Sordariales</taxon>
        <taxon>Schizotheciaceae</taxon>
        <taxon>Echria</taxon>
    </lineage>
</organism>
<evidence type="ECO:0000313" key="1">
    <source>
        <dbReference type="EMBL" id="KAK1759105.1"/>
    </source>
</evidence>
<sequence>MSTFAPREVPFVLDDVSPELGIKNENDTDYNRIKITQKDLGSLSVIGSLTRVEYGKWADRDACLIGFRFQFQKGNSLAYRFSRADIAIEFQARPPKNPGDDPAVLRYGPKYLRSTGTAEQVGWHYTASLSASPGLGPVSIEPGIEIGRSGSYTRQYAAEVESDDWGSRKHRKPNCVKIWMREDDKQEQGIPLELLAAVVVEAGGPFQAKVSIKVDTVFNLIAWPWSKDDPLLLEPGVNFGPSLRSSEPEIDFSTITSEEWRLLVTPDLLVRDRQ</sequence>
<keyword evidence="2" id="KW-1185">Reference proteome</keyword>
<name>A0AAJ0FFF8_9PEZI</name>
<reference evidence="1" key="1">
    <citation type="submission" date="2023-06" db="EMBL/GenBank/DDBJ databases">
        <title>Genome-scale phylogeny and comparative genomics of the fungal order Sordariales.</title>
        <authorList>
            <consortium name="Lawrence Berkeley National Laboratory"/>
            <person name="Hensen N."/>
            <person name="Bonometti L."/>
            <person name="Westerberg I."/>
            <person name="Brannstrom I.O."/>
            <person name="Guillou S."/>
            <person name="Cros-Aarteil S."/>
            <person name="Calhoun S."/>
            <person name="Haridas S."/>
            <person name="Kuo A."/>
            <person name="Mondo S."/>
            <person name="Pangilinan J."/>
            <person name="Riley R."/>
            <person name="Labutti K."/>
            <person name="Andreopoulos B."/>
            <person name="Lipzen A."/>
            <person name="Chen C."/>
            <person name="Yanf M."/>
            <person name="Daum C."/>
            <person name="Ng V."/>
            <person name="Clum A."/>
            <person name="Steindorff A."/>
            <person name="Ohm R."/>
            <person name="Martin F."/>
            <person name="Silar P."/>
            <person name="Natvig D."/>
            <person name="Lalanne C."/>
            <person name="Gautier V."/>
            <person name="Ament-Velasquez S.L."/>
            <person name="Kruys A."/>
            <person name="Hutchinson M.I."/>
            <person name="Powell A.J."/>
            <person name="Barry K."/>
            <person name="Miller A.N."/>
            <person name="Grigoriev I.V."/>
            <person name="Debuchy R."/>
            <person name="Gladieux P."/>
            <person name="Thoren M.H."/>
            <person name="Johannesson H."/>
        </authorList>
    </citation>
    <scope>NUCLEOTIDE SEQUENCE</scope>
    <source>
        <strain evidence="1">PSN4</strain>
    </source>
</reference>
<evidence type="ECO:0000313" key="2">
    <source>
        <dbReference type="Proteomes" id="UP001239445"/>
    </source>
</evidence>
<comment type="caution">
    <text evidence="1">The sequence shown here is derived from an EMBL/GenBank/DDBJ whole genome shotgun (WGS) entry which is preliminary data.</text>
</comment>
<dbReference type="EMBL" id="MU839828">
    <property type="protein sequence ID" value="KAK1759105.1"/>
    <property type="molecule type" value="Genomic_DNA"/>
</dbReference>
<dbReference type="AlphaFoldDB" id="A0AAJ0FFF8"/>
<gene>
    <name evidence="1" type="ORF">QBC47DRAFT_371074</name>
</gene>
<accession>A0AAJ0FFF8</accession>
<protein>
    <submittedName>
        <fullName evidence="1">Uncharacterized protein</fullName>
    </submittedName>
</protein>